<accession>A0A8D2FKU8</accession>
<name>A0A8D2FKU8_THEGE</name>
<dbReference type="Gene3D" id="3.30.200.20">
    <property type="entry name" value="Phosphorylase Kinase, domain 1"/>
    <property type="match status" value="1"/>
</dbReference>
<reference evidence="1" key="2">
    <citation type="submission" date="2025-08" db="UniProtKB">
        <authorList>
            <consortium name="Ensembl"/>
        </authorList>
    </citation>
    <scope>IDENTIFICATION</scope>
</reference>
<evidence type="ECO:0000313" key="1">
    <source>
        <dbReference type="Ensembl" id="ENSTGEP00000022129.1"/>
    </source>
</evidence>
<reference evidence="1" key="3">
    <citation type="submission" date="2025-09" db="UniProtKB">
        <authorList>
            <consortium name="Ensembl"/>
        </authorList>
    </citation>
    <scope>IDENTIFICATION</scope>
</reference>
<dbReference type="Ensembl" id="ENSTGET00000026405.1">
    <property type="protein sequence ID" value="ENSTGEP00000022129.1"/>
    <property type="gene ID" value="ENSTGEG00000017887.1"/>
</dbReference>
<proteinExistence type="predicted"/>
<organism evidence="1 2">
    <name type="scientific">Theropithecus gelada</name>
    <name type="common">Gelada baboon</name>
    <dbReference type="NCBI Taxonomy" id="9565"/>
    <lineage>
        <taxon>Eukaryota</taxon>
        <taxon>Metazoa</taxon>
        <taxon>Chordata</taxon>
        <taxon>Craniata</taxon>
        <taxon>Vertebrata</taxon>
        <taxon>Euteleostomi</taxon>
        <taxon>Mammalia</taxon>
        <taxon>Eutheria</taxon>
        <taxon>Euarchontoglires</taxon>
        <taxon>Primates</taxon>
        <taxon>Haplorrhini</taxon>
        <taxon>Catarrhini</taxon>
        <taxon>Cercopithecidae</taxon>
        <taxon>Cercopithecinae</taxon>
        <taxon>Theropithecus</taxon>
    </lineage>
</organism>
<protein>
    <submittedName>
        <fullName evidence="1">Uncharacterized protein</fullName>
    </submittedName>
</protein>
<evidence type="ECO:0000313" key="2">
    <source>
        <dbReference type="Proteomes" id="UP000694411"/>
    </source>
</evidence>
<keyword evidence="2" id="KW-1185">Reference proteome</keyword>
<dbReference type="AlphaFoldDB" id="A0A8D2FKU8"/>
<sequence>ASAANTPGHSIRANPGKASLELWLPGSPQPLCRDLGGPSKPAGSTTGRLLSFGEDGFAESIKTSEANTKEVFSGKIAPESLLLNVHLEETSLQTSPASHYTHYGLTHQHISGVRGFFKDNFMLLVLELCHLRPLVDPAVELPYPRGHVPRPLVDGLGLTVAGTSAV</sequence>
<reference evidence="1" key="1">
    <citation type="submission" date="2018-05" db="EMBL/GenBank/DDBJ databases">
        <title>Whole genome of Theropithecus gelada.</title>
        <authorList>
            <person name="Chiou K.L."/>
            <person name="Snyder-Mackler N."/>
        </authorList>
    </citation>
    <scope>NUCLEOTIDE SEQUENCE [LARGE SCALE GENOMIC DNA]</scope>
</reference>
<dbReference type="Proteomes" id="UP000694411">
    <property type="component" value="Chromosome 20"/>
</dbReference>